<feature type="compositionally biased region" description="Basic and acidic residues" evidence="1">
    <location>
        <begin position="78"/>
        <end position="89"/>
    </location>
</feature>
<dbReference type="AlphaFoldDB" id="M2RLC6"/>
<sequence>MDESVDVDSDCHLSGHVRNVIDQSGRRGAKGPDIARPSLCEGLGVCSMYLKMARLPMVLFYDLFLDDDLEPQKASGIPRDRNDSTEHVHCLSPVPHR</sequence>
<accession>M2RLC6</accession>
<dbReference type="Proteomes" id="UP000016930">
    <property type="component" value="Unassembled WGS sequence"/>
</dbReference>
<organism evidence="2 3">
    <name type="scientific">Ceriporiopsis subvermispora (strain B)</name>
    <name type="common">White-rot fungus</name>
    <name type="synonym">Gelatoporia subvermispora</name>
    <dbReference type="NCBI Taxonomy" id="914234"/>
    <lineage>
        <taxon>Eukaryota</taxon>
        <taxon>Fungi</taxon>
        <taxon>Dikarya</taxon>
        <taxon>Basidiomycota</taxon>
        <taxon>Agaricomycotina</taxon>
        <taxon>Agaricomycetes</taxon>
        <taxon>Polyporales</taxon>
        <taxon>Gelatoporiaceae</taxon>
        <taxon>Gelatoporia</taxon>
    </lineage>
</organism>
<proteinExistence type="predicted"/>
<evidence type="ECO:0000313" key="2">
    <source>
        <dbReference type="EMBL" id="EMD39641.1"/>
    </source>
</evidence>
<protein>
    <submittedName>
        <fullName evidence="2">Uncharacterized protein</fullName>
    </submittedName>
</protein>
<evidence type="ECO:0000313" key="3">
    <source>
        <dbReference type="Proteomes" id="UP000016930"/>
    </source>
</evidence>
<keyword evidence="3" id="KW-1185">Reference proteome</keyword>
<gene>
    <name evidence="2" type="ORF">CERSUDRAFT_111952</name>
</gene>
<dbReference type="HOGENOM" id="CLU_2346494_0_0_1"/>
<reference evidence="2 3" key="1">
    <citation type="journal article" date="2012" name="Proc. Natl. Acad. Sci. U.S.A.">
        <title>Comparative genomics of Ceriporiopsis subvermispora and Phanerochaete chrysosporium provide insight into selective ligninolysis.</title>
        <authorList>
            <person name="Fernandez-Fueyo E."/>
            <person name="Ruiz-Duenas F.J."/>
            <person name="Ferreira P."/>
            <person name="Floudas D."/>
            <person name="Hibbett D.S."/>
            <person name="Canessa P."/>
            <person name="Larrondo L.F."/>
            <person name="James T.Y."/>
            <person name="Seelenfreund D."/>
            <person name="Lobos S."/>
            <person name="Polanco R."/>
            <person name="Tello M."/>
            <person name="Honda Y."/>
            <person name="Watanabe T."/>
            <person name="Watanabe T."/>
            <person name="Ryu J.S."/>
            <person name="Kubicek C.P."/>
            <person name="Schmoll M."/>
            <person name="Gaskell J."/>
            <person name="Hammel K.E."/>
            <person name="St John F.J."/>
            <person name="Vanden Wymelenberg A."/>
            <person name="Sabat G."/>
            <person name="Splinter BonDurant S."/>
            <person name="Syed K."/>
            <person name="Yadav J.S."/>
            <person name="Doddapaneni H."/>
            <person name="Subramanian V."/>
            <person name="Lavin J.L."/>
            <person name="Oguiza J.A."/>
            <person name="Perez G."/>
            <person name="Pisabarro A.G."/>
            <person name="Ramirez L."/>
            <person name="Santoyo F."/>
            <person name="Master E."/>
            <person name="Coutinho P.M."/>
            <person name="Henrissat B."/>
            <person name="Lombard V."/>
            <person name="Magnuson J.K."/>
            <person name="Kuees U."/>
            <person name="Hori C."/>
            <person name="Igarashi K."/>
            <person name="Samejima M."/>
            <person name="Held B.W."/>
            <person name="Barry K.W."/>
            <person name="LaButti K.M."/>
            <person name="Lapidus A."/>
            <person name="Lindquist E.A."/>
            <person name="Lucas S.M."/>
            <person name="Riley R."/>
            <person name="Salamov A.A."/>
            <person name="Hoffmeister D."/>
            <person name="Schwenk D."/>
            <person name="Hadar Y."/>
            <person name="Yarden O."/>
            <person name="de Vries R.P."/>
            <person name="Wiebenga A."/>
            <person name="Stenlid J."/>
            <person name="Eastwood D."/>
            <person name="Grigoriev I.V."/>
            <person name="Berka R.M."/>
            <person name="Blanchette R.A."/>
            <person name="Kersten P."/>
            <person name="Martinez A.T."/>
            <person name="Vicuna R."/>
            <person name="Cullen D."/>
        </authorList>
    </citation>
    <scope>NUCLEOTIDE SEQUENCE [LARGE SCALE GENOMIC DNA]</scope>
    <source>
        <strain evidence="2 3">B</strain>
    </source>
</reference>
<dbReference type="EMBL" id="KB445793">
    <property type="protein sequence ID" value="EMD39641.1"/>
    <property type="molecule type" value="Genomic_DNA"/>
</dbReference>
<name>M2RLC6_CERS8</name>
<evidence type="ECO:0000256" key="1">
    <source>
        <dbReference type="SAM" id="MobiDB-lite"/>
    </source>
</evidence>
<feature type="region of interest" description="Disordered" evidence="1">
    <location>
        <begin position="72"/>
        <end position="97"/>
    </location>
</feature>